<dbReference type="EMBL" id="FNFT01000005">
    <property type="protein sequence ID" value="SDK22420.1"/>
    <property type="molecule type" value="Genomic_DNA"/>
</dbReference>
<dbReference type="InterPro" id="IPR036249">
    <property type="entry name" value="Thioredoxin-like_sf"/>
</dbReference>
<organism evidence="2 3">
    <name type="scientific">Methanoculleus thermophilus</name>
    <dbReference type="NCBI Taxonomy" id="2200"/>
    <lineage>
        <taxon>Archaea</taxon>
        <taxon>Methanobacteriati</taxon>
        <taxon>Methanobacteriota</taxon>
        <taxon>Stenosarchaea group</taxon>
        <taxon>Methanomicrobia</taxon>
        <taxon>Methanomicrobiales</taxon>
        <taxon>Methanomicrobiaceae</taxon>
        <taxon>Methanoculleus</taxon>
    </lineage>
</organism>
<sequence length="93" mass="10496">MTMQHVPGADRGRVILYALSTCGWCARTKDLLTDLGVGFSYIYVDLLTGEERDRVVREVEHWNPQLSFPTIVVNDSKVVVGFREQEIREAIGA</sequence>
<dbReference type="CDD" id="cd02976">
    <property type="entry name" value="NrdH"/>
    <property type="match status" value="1"/>
</dbReference>
<proteinExistence type="predicted"/>
<gene>
    <name evidence="2" type="ORF">SAMN04488571_105171</name>
</gene>
<protein>
    <submittedName>
        <fullName evidence="2">Glutaredoxin</fullName>
    </submittedName>
</protein>
<dbReference type="Proteomes" id="UP000326500">
    <property type="component" value="Unassembled WGS sequence"/>
</dbReference>
<name>A0A1G9A7I6_9EURY</name>
<evidence type="ECO:0000313" key="2">
    <source>
        <dbReference type="EMBL" id="SDK22420.1"/>
    </source>
</evidence>
<dbReference type="PROSITE" id="PS51354">
    <property type="entry name" value="GLUTAREDOXIN_2"/>
    <property type="match status" value="1"/>
</dbReference>
<accession>A0A1G9A7I6</accession>
<dbReference type="InterPro" id="IPR002109">
    <property type="entry name" value="Glutaredoxin"/>
</dbReference>
<dbReference type="Gene3D" id="3.40.30.10">
    <property type="entry name" value="Glutaredoxin"/>
    <property type="match status" value="1"/>
</dbReference>
<evidence type="ECO:0000259" key="1">
    <source>
        <dbReference type="Pfam" id="PF00462"/>
    </source>
</evidence>
<evidence type="ECO:0000313" key="3">
    <source>
        <dbReference type="Proteomes" id="UP000326500"/>
    </source>
</evidence>
<reference evidence="2 3" key="1">
    <citation type="submission" date="2016-10" db="EMBL/GenBank/DDBJ databases">
        <authorList>
            <person name="Varghese N."/>
            <person name="Submissions S."/>
        </authorList>
    </citation>
    <scope>NUCLEOTIDE SEQUENCE [LARGE SCALE GENOMIC DNA]</scope>
    <source>
        <strain evidence="2 3">DSM 2373</strain>
    </source>
</reference>
<keyword evidence="3" id="KW-1185">Reference proteome</keyword>
<dbReference type="OrthoDB" id="73564at2157"/>
<dbReference type="SUPFAM" id="SSF52833">
    <property type="entry name" value="Thioredoxin-like"/>
    <property type="match status" value="1"/>
</dbReference>
<dbReference type="Pfam" id="PF00462">
    <property type="entry name" value="Glutaredoxin"/>
    <property type="match status" value="1"/>
</dbReference>
<dbReference type="STRING" id="2200.GCA_001571405_01740"/>
<feature type="domain" description="Glutaredoxin" evidence="1">
    <location>
        <begin position="14"/>
        <end position="76"/>
    </location>
</feature>
<dbReference type="AlphaFoldDB" id="A0A1G9A7I6"/>